<feature type="region of interest" description="Disordered" evidence="1">
    <location>
        <begin position="133"/>
        <end position="163"/>
    </location>
</feature>
<dbReference type="Gene3D" id="3.40.50.11420">
    <property type="match status" value="1"/>
</dbReference>
<feature type="domain" description="Hydrogen maturase F tetramerization" evidence="4">
    <location>
        <begin position="446"/>
        <end position="558"/>
    </location>
</feature>
<organism evidence="5 6">
    <name type="scientific">Nannochloropsis salina CCMP1776</name>
    <dbReference type="NCBI Taxonomy" id="1027361"/>
    <lineage>
        <taxon>Eukaryota</taxon>
        <taxon>Sar</taxon>
        <taxon>Stramenopiles</taxon>
        <taxon>Ochrophyta</taxon>
        <taxon>Eustigmatophyceae</taxon>
        <taxon>Eustigmatales</taxon>
        <taxon>Monodopsidaceae</taxon>
        <taxon>Microchloropsis</taxon>
        <taxon>Microchloropsis salina</taxon>
    </lineage>
</organism>
<dbReference type="InterPro" id="IPR005225">
    <property type="entry name" value="Small_GTP-bd"/>
</dbReference>
<dbReference type="Pfam" id="PF18133">
    <property type="entry name" value="HydF_tetramer"/>
    <property type="match status" value="1"/>
</dbReference>
<feature type="region of interest" description="Disordered" evidence="1">
    <location>
        <begin position="334"/>
        <end position="353"/>
    </location>
</feature>
<dbReference type="OrthoDB" id="188276at2759"/>
<keyword evidence="2" id="KW-0732">Signal</keyword>
<name>A0A4D9CP92_9STRA</name>
<dbReference type="Proteomes" id="UP000355283">
    <property type="component" value="Unassembled WGS sequence"/>
</dbReference>
<dbReference type="SUPFAM" id="SSF52540">
    <property type="entry name" value="P-loop containing nucleoside triphosphate hydrolases"/>
    <property type="match status" value="1"/>
</dbReference>
<protein>
    <recommendedName>
        <fullName evidence="7">G domain-containing protein</fullName>
    </recommendedName>
</protein>
<feature type="signal peptide" evidence="2">
    <location>
        <begin position="1"/>
        <end position="27"/>
    </location>
</feature>
<evidence type="ECO:0000259" key="4">
    <source>
        <dbReference type="Pfam" id="PF18133"/>
    </source>
</evidence>
<dbReference type="Gene3D" id="3.40.50.300">
    <property type="entry name" value="P-loop containing nucleotide triphosphate hydrolases"/>
    <property type="match status" value="1"/>
</dbReference>
<feature type="compositionally biased region" description="Low complexity" evidence="1">
    <location>
        <begin position="344"/>
        <end position="353"/>
    </location>
</feature>
<evidence type="ECO:0000256" key="1">
    <source>
        <dbReference type="SAM" id="MobiDB-lite"/>
    </source>
</evidence>
<feature type="domain" description="G" evidence="3">
    <location>
        <begin position="40"/>
        <end position="128"/>
    </location>
</feature>
<proteinExistence type="predicted"/>
<gene>
    <name evidence="5" type="ORF">NSK_007593</name>
</gene>
<evidence type="ECO:0000259" key="3">
    <source>
        <dbReference type="Pfam" id="PF01926"/>
    </source>
</evidence>
<evidence type="ECO:0000313" key="6">
    <source>
        <dbReference type="Proteomes" id="UP000355283"/>
    </source>
</evidence>
<dbReference type="NCBIfam" id="TIGR00231">
    <property type="entry name" value="small_GTP"/>
    <property type="match status" value="1"/>
</dbReference>
<dbReference type="InterPro" id="IPR027417">
    <property type="entry name" value="P-loop_NTPase"/>
</dbReference>
<evidence type="ECO:0008006" key="7">
    <source>
        <dbReference type="Google" id="ProtNLM"/>
    </source>
</evidence>
<dbReference type="PANTHER" id="PTHR42714">
    <property type="entry name" value="TRNA MODIFICATION GTPASE GTPBP3"/>
    <property type="match status" value="1"/>
</dbReference>
<dbReference type="InterPro" id="IPR040644">
    <property type="entry name" value="HydF_tetramer"/>
</dbReference>
<comment type="caution">
    <text evidence="5">The sequence shown here is derived from an EMBL/GenBank/DDBJ whole genome shotgun (WGS) entry which is preliminary data.</text>
</comment>
<dbReference type="GO" id="GO:0002098">
    <property type="term" value="P:tRNA wobble uridine modification"/>
    <property type="evidence" value="ECO:0007669"/>
    <property type="project" value="TreeGrafter"/>
</dbReference>
<dbReference type="GO" id="GO:0005737">
    <property type="term" value="C:cytoplasm"/>
    <property type="evidence" value="ECO:0007669"/>
    <property type="project" value="TreeGrafter"/>
</dbReference>
<reference evidence="5 6" key="1">
    <citation type="submission" date="2019-01" db="EMBL/GenBank/DDBJ databases">
        <title>Nuclear Genome Assembly of the Microalgal Biofuel strain Nannochloropsis salina CCMP1776.</title>
        <authorList>
            <person name="Hovde B."/>
        </authorList>
    </citation>
    <scope>NUCLEOTIDE SEQUENCE [LARGE SCALE GENOMIC DNA]</scope>
    <source>
        <strain evidence="5 6">CCMP1776</strain>
    </source>
</reference>
<dbReference type="Gene3D" id="3.40.50.11410">
    <property type="match status" value="1"/>
</dbReference>
<feature type="chain" id="PRO_5020032556" description="G domain-containing protein" evidence="2">
    <location>
        <begin position="28"/>
        <end position="607"/>
    </location>
</feature>
<accession>A0A4D9CP92</accession>
<dbReference type="PANTHER" id="PTHR42714:SF6">
    <property type="entry name" value="TRANSLATION INITIATION FACTOR IF-2"/>
    <property type="match status" value="1"/>
</dbReference>
<sequence length="607" mass="65259">MPRSAAFRRLRTPCLSLLASSFSSATAKAPPSTGLHRLLIGLVGEMNAGKSTCLNALTQQATSIVDATPGTTADVKAALLELHGLGPVKLLDTAGIDDVGALGEKKKERTYQALKEIDVALVVIDPFSKILSSSSSQRPYDGTGREGRRRDEGGGGIGVDMSESAMATPPYTACQADPSSLSLLSSLVQAMDRRGRRAMLVFNLKKEREEEVAREGRTSLGGGGRNGREGSPFVLLPSFTADFTAPGAGKALALHLLRSLRPSSRPASAPSLPTEDPGPPLLPLQYHHDKIVLLNIPMDAETPLTRLLRPQALLQAFCLHHYIPTIAHRMNLSKARSFPPSSPSPSVSSKQSPYGEEKAKFLSLLSLLPPGSLVVTDSQAIDVVHAWTLPPLAGDESFTKLQMPVDITTFSIVMIQHMSGGRLGAFVEGMTRLVEMEEEARLTKGGKETRVLIAEACNHVRIPEACDDIGTVQLPQALRRAFPHLDFHIHHAYGREFPWQALQDGRYDVVVHCGGCMIDRQKVRARMEECADGGVATTNYGLLLAYAAAPQAMLRAVRPFGVEIPEILSKHATLVEQDGDVGRRASKSGSSCLTPVCALSPPTDMKE</sequence>
<dbReference type="PRINTS" id="PR00326">
    <property type="entry name" value="GTP1OBG"/>
</dbReference>
<keyword evidence="6" id="KW-1185">Reference proteome</keyword>
<dbReference type="AlphaFoldDB" id="A0A4D9CP92"/>
<dbReference type="EMBL" id="SDOX01000145">
    <property type="protein sequence ID" value="TFJ80950.1"/>
    <property type="molecule type" value="Genomic_DNA"/>
</dbReference>
<dbReference type="InterPro" id="IPR006073">
    <property type="entry name" value="GTP-bd"/>
</dbReference>
<evidence type="ECO:0000313" key="5">
    <source>
        <dbReference type="EMBL" id="TFJ80950.1"/>
    </source>
</evidence>
<feature type="compositionally biased region" description="Basic and acidic residues" evidence="1">
    <location>
        <begin position="143"/>
        <end position="153"/>
    </location>
</feature>
<dbReference type="Pfam" id="PF01926">
    <property type="entry name" value="MMR_HSR1"/>
    <property type="match status" value="1"/>
</dbReference>
<dbReference type="CDD" id="cd00880">
    <property type="entry name" value="Era_like"/>
    <property type="match status" value="1"/>
</dbReference>
<dbReference type="GO" id="GO:0030488">
    <property type="term" value="P:tRNA methylation"/>
    <property type="evidence" value="ECO:0007669"/>
    <property type="project" value="TreeGrafter"/>
</dbReference>
<evidence type="ECO:0000256" key="2">
    <source>
        <dbReference type="SAM" id="SignalP"/>
    </source>
</evidence>
<dbReference type="GO" id="GO:0005525">
    <property type="term" value="F:GTP binding"/>
    <property type="evidence" value="ECO:0007669"/>
    <property type="project" value="InterPro"/>
</dbReference>